<sequence>MVTTYGRNIFMDHIFHTAAEQELPASYYIGLSTTTPTESGTNFTEPPEESGYVRIILTGLTNSLNGAIQNGTVLSFPESTGGQGTITHWGIFDSSENGDGNLILFGELQNSRIVEAETTLSFKAGYMKLELINHQ</sequence>
<dbReference type="InterPro" id="IPR056908">
    <property type="entry name" value="Gp80-like"/>
</dbReference>
<dbReference type="Pfam" id="PF23140">
    <property type="entry name" value="Gp80"/>
    <property type="match status" value="1"/>
</dbReference>
<accession>A0A644WL02</accession>
<gene>
    <name evidence="1" type="ORF">SDC9_50575</name>
</gene>
<reference evidence="1" key="1">
    <citation type="submission" date="2019-08" db="EMBL/GenBank/DDBJ databases">
        <authorList>
            <person name="Kucharzyk K."/>
            <person name="Murdoch R.W."/>
            <person name="Higgins S."/>
            <person name="Loffler F."/>
        </authorList>
    </citation>
    <scope>NUCLEOTIDE SEQUENCE</scope>
</reference>
<proteinExistence type="predicted"/>
<name>A0A644WL02_9ZZZZ</name>
<evidence type="ECO:0000313" key="1">
    <source>
        <dbReference type="EMBL" id="MPM04299.1"/>
    </source>
</evidence>
<dbReference type="AlphaFoldDB" id="A0A644WL02"/>
<organism evidence="1">
    <name type="scientific">bioreactor metagenome</name>
    <dbReference type="NCBI Taxonomy" id="1076179"/>
    <lineage>
        <taxon>unclassified sequences</taxon>
        <taxon>metagenomes</taxon>
        <taxon>ecological metagenomes</taxon>
    </lineage>
</organism>
<protein>
    <submittedName>
        <fullName evidence="1">Uncharacterized protein</fullName>
    </submittedName>
</protein>
<dbReference type="EMBL" id="VSSQ01001026">
    <property type="protein sequence ID" value="MPM04299.1"/>
    <property type="molecule type" value="Genomic_DNA"/>
</dbReference>
<comment type="caution">
    <text evidence="1">The sequence shown here is derived from an EMBL/GenBank/DDBJ whole genome shotgun (WGS) entry which is preliminary data.</text>
</comment>